<keyword evidence="3 7" id="KW-1134">Transmembrane beta strand</keyword>
<feature type="chain" id="PRO_5042568532" evidence="8">
    <location>
        <begin position="22"/>
        <end position="1053"/>
    </location>
</feature>
<evidence type="ECO:0000259" key="9">
    <source>
        <dbReference type="Pfam" id="PF07715"/>
    </source>
</evidence>
<keyword evidence="5 7" id="KW-0472">Membrane</keyword>
<dbReference type="Gene3D" id="2.170.130.10">
    <property type="entry name" value="TonB-dependent receptor, plug domain"/>
    <property type="match status" value="1"/>
</dbReference>
<dbReference type="KEGG" id="smiz:4412673_00600"/>
<evidence type="ECO:0000256" key="1">
    <source>
        <dbReference type="ARBA" id="ARBA00004571"/>
    </source>
</evidence>
<gene>
    <name evidence="10" type="ORF">SAMEA4412673_00600</name>
</gene>
<protein>
    <submittedName>
        <fullName evidence="10">Outer membrane cobalamin receptor protein</fullName>
    </submittedName>
</protein>
<evidence type="ECO:0000256" key="2">
    <source>
        <dbReference type="ARBA" id="ARBA00022448"/>
    </source>
</evidence>
<dbReference type="NCBIfam" id="TIGR04057">
    <property type="entry name" value="SusC_RagA_signa"/>
    <property type="match status" value="1"/>
</dbReference>
<reference evidence="10 11" key="1">
    <citation type="submission" date="2017-06" db="EMBL/GenBank/DDBJ databases">
        <authorList>
            <consortium name="Pathogen Informatics"/>
        </authorList>
    </citation>
    <scope>NUCLEOTIDE SEQUENCE [LARGE SCALE GENOMIC DNA]</scope>
    <source>
        <strain evidence="10 11">NCTC12149</strain>
    </source>
</reference>
<feature type="signal peptide" evidence="8">
    <location>
        <begin position="1"/>
        <end position="21"/>
    </location>
</feature>
<dbReference type="InterPro" id="IPR037066">
    <property type="entry name" value="Plug_dom_sf"/>
</dbReference>
<evidence type="ECO:0000256" key="4">
    <source>
        <dbReference type="ARBA" id="ARBA00022692"/>
    </source>
</evidence>
<dbReference type="NCBIfam" id="TIGR04056">
    <property type="entry name" value="OMP_RagA_SusC"/>
    <property type="match status" value="1"/>
</dbReference>
<keyword evidence="10" id="KW-0675">Receptor</keyword>
<dbReference type="InterPro" id="IPR036942">
    <property type="entry name" value="Beta-barrel_TonB_sf"/>
</dbReference>
<dbReference type="EMBL" id="LT906468">
    <property type="protein sequence ID" value="SNV42086.1"/>
    <property type="molecule type" value="Genomic_DNA"/>
</dbReference>
<keyword evidence="4 7" id="KW-0812">Transmembrane</keyword>
<keyword evidence="2 7" id="KW-0813">Transport</keyword>
<dbReference type="Pfam" id="PF07715">
    <property type="entry name" value="Plug"/>
    <property type="match status" value="1"/>
</dbReference>
<evidence type="ECO:0000256" key="6">
    <source>
        <dbReference type="ARBA" id="ARBA00023237"/>
    </source>
</evidence>
<proteinExistence type="inferred from homology"/>
<evidence type="ECO:0000256" key="8">
    <source>
        <dbReference type="SAM" id="SignalP"/>
    </source>
</evidence>
<dbReference type="InterPro" id="IPR012910">
    <property type="entry name" value="Plug_dom"/>
</dbReference>
<dbReference type="SUPFAM" id="SSF56935">
    <property type="entry name" value="Porins"/>
    <property type="match status" value="1"/>
</dbReference>
<evidence type="ECO:0000256" key="7">
    <source>
        <dbReference type="PROSITE-ProRule" id="PRU01360"/>
    </source>
</evidence>
<evidence type="ECO:0000313" key="10">
    <source>
        <dbReference type="EMBL" id="SNV42086.1"/>
    </source>
</evidence>
<dbReference type="InterPro" id="IPR039426">
    <property type="entry name" value="TonB-dep_rcpt-like"/>
</dbReference>
<keyword evidence="6 7" id="KW-0998">Cell outer membrane</keyword>
<dbReference type="InterPro" id="IPR023997">
    <property type="entry name" value="TonB-dep_OMP_SusC/RagA_CS"/>
</dbReference>
<sequence length="1053" mass="113816">MKQRLLSMLVLCVLLIGSSYAQNRQVTGKVTSASDGAPISGVSVRVVGSSVATQTSGDGTYSIAVPDNNGSLSFTYIGYQTFQVSIGNRAVINVELGSDDQTLDEVVVTGYLVQSRKDFTGSSAKVGGETVANRPLQSFTQGLTGQATGVNIVQPSGVLNNPPVVRVRGLSSLSLNSFPLVVVDGIPISTGDVSENSSANNPLGDINPEDIESIDILKDAASTAIYGSRGASGVLIITTKKGKTGAAKVAYDGWFGTSKAVRLPEIMNAAQYIAHKNGAIANARELNPKLPVASFPVGGGFFPTLDENGNPIDTRWYDYVYRDGFSHNHNLSVNGGTEKTKYFFSGNLSDQDGILFNNTFKRKGVRANLEHRLNDWIKLGTNLTFTNSDNRSPNSGSVEGAAFNTSGLGRIAMVQAPNVPAFLPNGDYNVSGSSIGKGANVLAPNYPNPLPIRDLDKNSSETSRFFANVSAEVKLLDGLTLNNNFNWDLRNTTNQQFWNPINGDGYSYNGYAYNNQAKNNNWLLFNALVYNKAFGNHNLTVLGGHEAQSTRTENWGAVRYDLTDGFFDQFQGNYLTNDAGGNGIGELNLDSYFASLNYNYANKYFFTANFRRDGLSSLAPGKKWGNFGGASVGWTVSEEEFFKSSSLSNVFSNFRLRGSWGRVGNSSLSNLYGSFDTYDPAIYGSVGGMVFSQTGNKELTWETADQTNVGLDLGFWNNRVSLEANYYNKNHNGLILAVPQTPSKGIPGNSILMNIGSMYNRGFEFALNVRAVEKENFKWTTSLNFSTNKNEVTALDNQGRPLIATTSGLETTSITEVGKSAAQIYAVPTVGINPENGRRIFVNLKGEQVQYLHNAPDTEGNYNYTYMNGEKANSVAGQAVASGNTLPTYFGGFNNSFQYKSFDATLNFTFSGGNYIYNGSRAGLRDQRIWNNSVDMLNAWTPTNKNTDIPRAIYGDNISNGSAFAIGSNIEKGDFIRLQTASLGYRLPGSVFGNSGISSLRIYAAVNNAFLITKYTGVDPEISSNGNGNLNSGVERNSMPNGRTFTFGINLGF</sequence>
<keyword evidence="8" id="KW-0732">Signal</keyword>
<dbReference type="Pfam" id="PF13715">
    <property type="entry name" value="CarbopepD_reg_2"/>
    <property type="match status" value="1"/>
</dbReference>
<dbReference type="InterPro" id="IPR023996">
    <property type="entry name" value="TonB-dep_OMP_SusC/RagA"/>
</dbReference>
<dbReference type="RefSeq" id="WP_093101555.1">
    <property type="nucleotide sequence ID" value="NZ_FNGK01000015.1"/>
</dbReference>
<name>A0AAJ5BZ93_9SPHI</name>
<organism evidence="10 11">
    <name type="scientific">Sphingobacterium mizutaii</name>
    <dbReference type="NCBI Taxonomy" id="1010"/>
    <lineage>
        <taxon>Bacteria</taxon>
        <taxon>Pseudomonadati</taxon>
        <taxon>Bacteroidota</taxon>
        <taxon>Sphingobacteriia</taxon>
        <taxon>Sphingobacteriales</taxon>
        <taxon>Sphingobacteriaceae</taxon>
        <taxon>Sphingobacterium</taxon>
    </lineage>
</organism>
<comment type="similarity">
    <text evidence="7">Belongs to the TonB-dependent receptor family.</text>
</comment>
<dbReference type="Proteomes" id="UP000215355">
    <property type="component" value="Chromosome 1"/>
</dbReference>
<dbReference type="Gene3D" id="2.40.170.20">
    <property type="entry name" value="TonB-dependent receptor, beta-barrel domain"/>
    <property type="match status" value="1"/>
</dbReference>
<dbReference type="PROSITE" id="PS52016">
    <property type="entry name" value="TONB_DEPENDENT_REC_3"/>
    <property type="match status" value="1"/>
</dbReference>
<accession>A0AAJ5BZ93</accession>
<dbReference type="GO" id="GO:0009279">
    <property type="term" value="C:cell outer membrane"/>
    <property type="evidence" value="ECO:0007669"/>
    <property type="project" value="UniProtKB-SubCell"/>
</dbReference>
<evidence type="ECO:0000256" key="5">
    <source>
        <dbReference type="ARBA" id="ARBA00023136"/>
    </source>
</evidence>
<dbReference type="SUPFAM" id="SSF49464">
    <property type="entry name" value="Carboxypeptidase regulatory domain-like"/>
    <property type="match status" value="1"/>
</dbReference>
<evidence type="ECO:0000256" key="3">
    <source>
        <dbReference type="ARBA" id="ARBA00022452"/>
    </source>
</evidence>
<comment type="subcellular location">
    <subcellularLocation>
        <location evidence="1 7">Cell outer membrane</location>
        <topology evidence="1 7">Multi-pass membrane protein</topology>
    </subcellularLocation>
</comment>
<dbReference type="Gene3D" id="2.60.40.1120">
    <property type="entry name" value="Carboxypeptidase-like, regulatory domain"/>
    <property type="match status" value="1"/>
</dbReference>
<dbReference type="InterPro" id="IPR008969">
    <property type="entry name" value="CarboxyPept-like_regulatory"/>
</dbReference>
<evidence type="ECO:0000313" key="11">
    <source>
        <dbReference type="Proteomes" id="UP000215355"/>
    </source>
</evidence>
<dbReference type="AlphaFoldDB" id="A0AAJ5BZ93"/>
<feature type="domain" description="TonB-dependent receptor plug" evidence="9">
    <location>
        <begin position="117"/>
        <end position="234"/>
    </location>
</feature>